<sequence>MGLDLREIATVVVTVSPADDRSKAIGDDLKQVGITPEFVKGAEKRSANKREASAFARGFDQTEGQIFLIVQDDQRLVRDETVLPSIPEGADVILLATANAGTLPNTSENREAYGTNAYDGLALVEVHDTDYYRVSSMAHAKAILICSSRGRARFREEIQKASNRSNSTAARLSVAIADLNAYALRAPLFDAVGGMKKTEPPQVSPVITSSSLRHAKVGEVRIARKGRRKIAVQAVRNTSTALLGWDVIADVRQDETLKPIKTHNVRLPLYHQDVLKDRFDVIPNARVFPPDPEAQSCGVTDEIGQFSILSAEFKWIRRPMLAPETERMAGPLKQLKGTYIYGGWLHPHFGHFLAESTARLWALAKNFGKIDGVLFIPYGPRTIWRTRRKYGPILNLFAGETPITPLTGPAIVDKLIVPEPGFGHQSRMLGSREYIDFVRNRVSSQITPEGGDRIYISRSKLNAKRGGIFGETSLEAFLAENGYEIFHPQQHSAEEQLSRYAAARYIISLDGSPLHFASFALRPDAKVAIVKRRTSTIQERMAEQVRRFSGAEVHVMDHIEKMWVREHFQRIDYSSYGELDFVGLGDSLRECGFLKSGAPAPSFGVDQIAQELENRPAELGPLVPLEGP</sequence>
<accession>A0A1I6MUZ8</accession>
<feature type="domain" description="Glycosyltransferase 61 catalytic" evidence="1">
    <location>
        <begin position="349"/>
        <end position="526"/>
    </location>
</feature>
<protein>
    <recommendedName>
        <fullName evidence="1">Glycosyltransferase 61 catalytic domain-containing protein</fullName>
    </recommendedName>
</protein>
<dbReference type="Pfam" id="PF04577">
    <property type="entry name" value="Glyco_transf_61"/>
    <property type="match status" value="1"/>
</dbReference>
<dbReference type="GO" id="GO:0016757">
    <property type="term" value="F:glycosyltransferase activity"/>
    <property type="evidence" value="ECO:0007669"/>
    <property type="project" value="InterPro"/>
</dbReference>
<gene>
    <name evidence="2" type="ORF">SAMN05444714_2237</name>
</gene>
<evidence type="ECO:0000313" key="2">
    <source>
        <dbReference type="EMBL" id="SFS19552.1"/>
    </source>
</evidence>
<dbReference type="AlphaFoldDB" id="A0A1I6MUZ8"/>
<keyword evidence="3" id="KW-1185">Reference proteome</keyword>
<dbReference type="STRING" id="1123755.SAMN05444714_2237"/>
<dbReference type="EMBL" id="FOZM01000002">
    <property type="protein sequence ID" value="SFS19552.1"/>
    <property type="molecule type" value="Genomic_DNA"/>
</dbReference>
<dbReference type="Proteomes" id="UP000198926">
    <property type="component" value="Unassembled WGS sequence"/>
</dbReference>
<evidence type="ECO:0000313" key="3">
    <source>
        <dbReference type="Proteomes" id="UP000198926"/>
    </source>
</evidence>
<proteinExistence type="predicted"/>
<dbReference type="OrthoDB" id="7843421at2"/>
<organism evidence="2 3">
    <name type="scientific">Yoonia litorea</name>
    <dbReference type="NCBI Taxonomy" id="1123755"/>
    <lineage>
        <taxon>Bacteria</taxon>
        <taxon>Pseudomonadati</taxon>
        <taxon>Pseudomonadota</taxon>
        <taxon>Alphaproteobacteria</taxon>
        <taxon>Rhodobacterales</taxon>
        <taxon>Paracoccaceae</taxon>
        <taxon>Yoonia</taxon>
    </lineage>
</organism>
<reference evidence="2 3" key="1">
    <citation type="submission" date="2016-10" db="EMBL/GenBank/DDBJ databases">
        <authorList>
            <person name="de Groot N.N."/>
        </authorList>
    </citation>
    <scope>NUCLEOTIDE SEQUENCE [LARGE SCALE GENOMIC DNA]</scope>
    <source>
        <strain evidence="2 3">DSM 29433</strain>
    </source>
</reference>
<dbReference type="InterPro" id="IPR049625">
    <property type="entry name" value="Glyco_transf_61_cat"/>
</dbReference>
<evidence type="ECO:0000259" key="1">
    <source>
        <dbReference type="Pfam" id="PF04577"/>
    </source>
</evidence>
<name>A0A1I6MUZ8_9RHOB</name>